<keyword evidence="2" id="KW-1185">Reference proteome</keyword>
<name>A0ACC2LZY5_PERAE</name>
<reference evidence="1 2" key="1">
    <citation type="journal article" date="2022" name="Hortic Res">
        <title>A haplotype resolved chromosomal level avocado genome allows analysis of novel avocado genes.</title>
        <authorList>
            <person name="Nath O."/>
            <person name="Fletcher S.J."/>
            <person name="Hayward A."/>
            <person name="Shaw L.M."/>
            <person name="Masouleh A.K."/>
            <person name="Furtado A."/>
            <person name="Henry R.J."/>
            <person name="Mitter N."/>
        </authorList>
    </citation>
    <scope>NUCLEOTIDE SEQUENCE [LARGE SCALE GENOMIC DNA]</scope>
    <source>
        <strain evidence="2">cv. Hass</strain>
    </source>
</reference>
<protein>
    <submittedName>
        <fullName evidence="1">Uncharacterized protein</fullName>
    </submittedName>
</protein>
<proteinExistence type="predicted"/>
<dbReference type="EMBL" id="CM056813">
    <property type="protein sequence ID" value="KAJ8639042.1"/>
    <property type="molecule type" value="Genomic_DNA"/>
</dbReference>
<evidence type="ECO:0000313" key="1">
    <source>
        <dbReference type="EMBL" id="KAJ8639042.1"/>
    </source>
</evidence>
<accession>A0ACC2LZY5</accession>
<dbReference type="Proteomes" id="UP001234297">
    <property type="component" value="Chromosome 5"/>
</dbReference>
<comment type="caution">
    <text evidence="1">The sequence shown here is derived from an EMBL/GenBank/DDBJ whole genome shotgun (WGS) entry which is preliminary data.</text>
</comment>
<evidence type="ECO:0000313" key="2">
    <source>
        <dbReference type="Proteomes" id="UP001234297"/>
    </source>
</evidence>
<gene>
    <name evidence="1" type="ORF">MRB53_015736</name>
</gene>
<sequence>MSARSRDKIINPTRVEPTNRIPSEITVHRTRLGRLCRFLVVVCKTDLRDSQSESVLLFLLCPAPQEFVKKEEEKELRKSGLRRGFSKGVEGIIGFWGKTQVCRVVGITAIQRVVRLIVHARSVRRKGSVAQSSPSPHGGRGALPSEGGSPSDLLFLAGGGKSPLVAVPFLFASLPNEE</sequence>
<organism evidence="1 2">
    <name type="scientific">Persea americana</name>
    <name type="common">Avocado</name>
    <dbReference type="NCBI Taxonomy" id="3435"/>
    <lineage>
        <taxon>Eukaryota</taxon>
        <taxon>Viridiplantae</taxon>
        <taxon>Streptophyta</taxon>
        <taxon>Embryophyta</taxon>
        <taxon>Tracheophyta</taxon>
        <taxon>Spermatophyta</taxon>
        <taxon>Magnoliopsida</taxon>
        <taxon>Magnoliidae</taxon>
        <taxon>Laurales</taxon>
        <taxon>Lauraceae</taxon>
        <taxon>Persea</taxon>
    </lineage>
</organism>